<gene>
    <name evidence="2" type="ordered locus">AMED_4812</name>
</gene>
<organism evidence="2 3">
    <name type="scientific">Amycolatopsis mediterranei (strain U-32)</name>
    <dbReference type="NCBI Taxonomy" id="749927"/>
    <lineage>
        <taxon>Bacteria</taxon>
        <taxon>Bacillati</taxon>
        <taxon>Actinomycetota</taxon>
        <taxon>Actinomycetes</taxon>
        <taxon>Pseudonocardiales</taxon>
        <taxon>Pseudonocardiaceae</taxon>
        <taxon>Amycolatopsis</taxon>
    </lineage>
</organism>
<keyword evidence="1" id="KW-0472">Membrane</keyword>
<reference evidence="2 3" key="1">
    <citation type="journal article" date="2010" name="Cell Res.">
        <title>Complete genome sequence of the rifamycin SV-producing Amycolatopsis mediterranei U32 revealed its genetic characteristics in phylogeny and metabolism.</title>
        <authorList>
            <person name="Zhao W."/>
            <person name="Zhong Y."/>
            <person name="Yuan H."/>
            <person name="Wang J."/>
            <person name="Zheng H."/>
            <person name="Wang Y."/>
            <person name="Cen X."/>
            <person name="Xu F."/>
            <person name="Bai J."/>
            <person name="Han X."/>
            <person name="Lu G."/>
            <person name="Zhu Y."/>
            <person name="Shao Z."/>
            <person name="Yan H."/>
            <person name="Li C."/>
            <person name="Peng N."/>
            <person name="Zhang Z."/>
            <person name="Zhang Y."/>
            <person name="Lin W."/>
            <person name="Fan Y."/>
            <person name="Qin Z."/>
            <person name="Hu Y."/>
            <person name="Zhu B."/>
            <person name="Wang S."/>
            <person name="Ding X."/>
            <person name="Zhao G.P."/>
        </authorList>
    </citation>
    <scope>NUCLEOTIDE SEQUENCE [LARGE SCALE GENOMIC DNA]</scope>
    <source>
        <strain evidence="3">U-32</strain>
    </source>
</reference>
<feature type="transmembrane region" description="Helical" evidence="1">
    <location>
        <begin position="20"/>
        <end position="40"/>
    </location>
</feature>
<dbReference type="HOGENOM" id="CLU_079845_0_0_11"/>
<dbReference type="GeneID" id="92872526"/>
<feature type="transmembrane region" description="Helical" evidence="1">
    <location>
        <begin position="140"/>
        <end position="161"/>
    </location>
</feature>
<dbReference type="RefSeq" id="WP_013226644.1">
    <property type="nucleotide sequence ID" value="NC_014318.1"/>
</dbReference>
<accession>A0A0H3D925</accession>
<sequence length="297" mass="32556">MAEDSTPSGRLERLVEAGKAVIPPLTLLSALLFYFGYVSARSQYEYFGVDVDTIGLGTQDYIMRSPQPLLTPLLVYAAAGAGSVAVHAAVRRRIHPEAAARTVRRMRRLGRGGQVAGLAALTSGLLLLLGYPFLRDWRPYGLMTPLLIAAGSTLFGSGAAVGRLLRSPAPATPLRRTSTAFVYLVVAVSAFWMTATLAQWSGRGLAMDRANRLDELPSVILDTKESLFLRSPGVQETKLPASEGQTFHYRYRHLRLLIHGKDRMFLVADKWSASNSTIIVPLDDSVRVQFQFQNQPP</sequence>
<feature type="transmembrane region" description="Helical" evidence="1">
    <location>
        <begin position="115"/>
        <end position="134"/>
    </location>
</feature>
<evidence type="ECO:0000313" key="3">
    <source>
        <dbReference type="Proteomes" id="UP000000328"/>
    </source>
</evidence>
<name>A0A0H3D925_AMYMU</name>
<dbReference type="AlphaFoldDB" id="A0A0H3D925"/>
<dbReference type="OrthoDB" id="4350047at2"/>
<evidence type="ECO:0000256" key="1">
    <source>
        <dbReference type="SAM" id="Phobius"/>
    </source>
</evidence>
<dbReference type="KEGG" id="amd:AMED_4812"/>
<evidence type="ECO:0000313" key="2">
    <source>
        <dbReference type="EMBL" id="ADJ46578.1"/>
    </source>
</evidence>
<keyword evidence="1" id="KW-0812">Transmembrane</keyword>
<dbReference type="PATRIC" id="fig|749927.5.peg.4978"/>
<protein>
    <submittedName>
        <fullName evidence="2">Uncharacterized protein</fullName>
    </submittedName>
</protein>
<dbReference type="EMBL" id="CP002000">
    <property type="protein sequence ID" value="ADJ46578.1"/>
    <property type="molecule type" value="Genomic_DNA"/>
</dbReference>
<feature type="transmembrane region" description="Helical" evidence="1">
    <location>
        <begin position="73"/>
        <end position="94"/>
    </location>
</feature>
<dbReference type="eggNOG" id="ENOG502ZD2Q">
    <property type="taxonomic scope" value="Bacteria"/>
</dbReference>
<keyword evidence="1" id="KW-1133">Transmembrane helix</keyword>
<dbReference type="Proteomes" id="UP000000328">
    <property type="component" value="Chromosome"/>
</dbReference>
<feature type="transmembrane region" description="Helical" evidence="1">
    <location>
        <begin position="181"/>
        <end position="200"/>
    </location>
</feature>
<proteinExistence type="predicted"/>